<feature type="region of interest" description="Disordered" evidence="1">
    <location>
        <begin position="137"/>
        <end position="164"/>
    </location>
</feature>
<organism evidence="2 3">
    <name type="scientific">Colletotrichum navitas</name>
    <dbReference type="NCBI Taxonomy" id="681940"/>
    <lineage>
        <taxon>Eukaryota</taxon>
        <taxon>Fungi</taxon>
        <taxon>Dikarya</taxon>
        <taxon>Ascomycota</taxon>
        <taxon>Pezizomycotina</taxon>
        <taxon>Sordariomycetes</taxon>
        <taxon>Hypocreomycetidae</taxon>
        <taxon>Glomerellales</taxon>
        <taxon>Glomerellaceae</taxon>
        <taxon>Colletotrichum</taxon>
        <taxon>Colletotrichum graminicola species complex</taxon>
    </lineage>
</organism>
<protein>
    <submittedName>
        <fullName evidence="2">Uncharacterized protein</fullName>
    </submittedName>
</protein>
<dbReference type="RefSeq" id="XP_060411829.1">
    <property type="nucleotide sequence ID" value="XM_060558330.1"/>
</dbReference>
<dbReference type="Proteomes" id="UP001230504">
    <property type="component" value="Unassembled WGS sequence"/>
</dbReference>
<gene>
    <name evidence="2" type="ORF">LY79DRAFT_560500</name>
</gene>
<evidence type="ECO:0000256" key="1">
    <source>
        <dbReference type="SAM" id="MobiDB-lite"/>
    </source>
</evidence>
<dbReference type="AlphaFoldDB" id="A0AAD8V2C7"/>
<sequence length="177" mass="19658">MCWLLTFRRGFLPDDGCHRTCHVRETFLSLPRCLSVHVLRTYVRTYCVVYPVAPCSPLRIPFAARCSIRGAARLGETQDEGRDPCSYPSAGLLLLMESSLSLALSIYCSLSVPCVHIVITAPFLACLVLSHPDSLGQVGNSTTPDSRERDQSRTHEDDDDARGTYYTIPGFNPSILY</sequence>
<dbReference type="EMBL" id="JAHLJV010000051">
    <property type="protein sequence ID" value="KAK1584767.1"/>
    <property type="molecule type" value="Genomic_DNA"/>
</dbReference>
<name>A0AAD8V2C7_9PEZI</name>
<evidence type="ECO:0000313" key="3">
    <source>
        <dbReference type="Proteomes" id="UP001230504"/>
    </source>
</evidence>
<dbReference type="GeneID" id="85442570"/>
<feature type="compositionally biased region" description="Basic and acidic residues" evidence="1">
    <location>
        <begin position="145"/>
        <end position="156"/>
    </location>
</feature>
<comment type="caution">
    <text evidence="2">The sequence shown here is derived from an EMBL/GenBank/DDBJ whole genome shotgun (WGS) entry which is preliminary data.</text>
</comment>
<proteinExistence type="predicted"/>
<accession>A0AAD8V2C7</accession>
<evidence type="ECO:0000313" key="2">
    <source>
        <dbReference type="EMBL" id="KAK1584767.1"/>
    </source>
</evidence>
<reference evidence="2" key="1">
    <citation type="submission" date="2021-06" db="EMBL/GenBank/DDBJ databases">
        <title>Comparative genomics, transcriptomics and evolutionary studies reveal genomic signatures of adaptation to plant cell wall in hemibiotrophic fungi.</title>
        <authorList>
            <consortium name="DOE Joint Genome Institute"/>
            <person name="Baroncelli R."/>
            <person name="Diaz J.F."/>
            <person name="Benocci T."/>
            <person name="Peng M."/>
            <person name="Battaglia E."/>
            <person name="Haridas S."/>
            <person name="Andreopoulos W."/>
            <person name="Labutti K."/>
            <person name="Pangilinan J."/>
            <person name="Floch G.L."/>
            <person name="Makela M.R."/>
            <person name="Henrissat B."/>
            <person name="Grigoriev I.V."/>
            <person name="Crouch J.A."/>
            <person name="De Vries R.P."/>
            <person name="Sukno S.A."/>
            <person name="Thon M.R."/>
        </authorList>
    </citation>
    <scope>NUCLEOTIDE SEQUENCE</scope>
    <source>
        <strain evidence="2">CBS 125086</strain>
    </source>
</reference>
<keyword evidence="3" id="KW-1185">Reference proteome</keyword>